<organism evidence="1 2">
    <name type="scientific">Campylobacter concisus ATCC 51562</name>
    <dbReference type="NCBI Taxonomy" id="1242969"/>
    <lineage>
        <taxon>Bacteria</taxon>
        <taxon>Pseudomonadati</taxon>
        <taxon>Campylobacterota</taxon>
        <taxon>Epsilonproteobacteria</taxon>
        <taxon>Campylobacterales</taxon>
        <taxon>Campylobacteraceae</taxon>
        <taxon>Campylobacter</taxon>
    </lineage>
</organism>
<accession>U2GHJ2</accession>
<evidence type="ECO:0000313" key="2">
    <source>
        <dbReference type="Proteomes" id="UP000016627"/>
    </source>
</evidence>
<name>U2GHJ2_9BACT</name>
<proteinExistence type="predicted"/>
<evidence type="ECO:0000313" key="1">
    <source>
        <dbReference type="EMBL" id="ERJ25448.1"/>
    </source>
</evidence>
<comment type="caution">
    <text evidence="1">The sequence shown here is derived from an EMBL/GenBank/DDBJ whole genome shotgun (WGS) entry which is preliminary data.</text>
</comment>
<dbReference type="EMBL" id="ANNI01000008">
    <property type="protein sequence ID" value="ERJ25448.1"/>
    <property type="molecule type" value="Genomic_DNA"/>
</dbReference>
<dbReference type="PATRIC" id="fig|1242969.3.peg.1411"/>
<reference evidence="1 2" key="1">
    <citation type="journal article" date="2013" name="BMC Genomics">
        <title>Comparative genomics of Campylobacter concisus isolates reveals genetic diversity and provides insights into disease association.</title>
        <authorList>
            <person name="Deshpande N.P."/>
            <person name="Kaakoush N.O."/>
            <person name="Wilkins M.R."/>
            <person name="Mitchell H.M."/>
        </authorList>
    </citation>
    <scope>NUCLEOTIDE SEQUENCE [LARGE SCALE GENOMIC DNA]</scope>
    <source>
        <strain evidence="1 2">ATCC 51562</strain>
    </source>
</reference>
<protein>
    <submittedName>
        <fullName evidence="1">Uncharacterized protein</fullName>
    </submittedName>
</protein>
<dbReference type="AlphaFoldDB" id="U2GHJ2"/>
<gene>
    <name evidence="1" type="ORF">ATCC51562_1366</name>
</gene>
<dbReference type="Proteomes" id="UP000016627">
    <property type="component" value="Unassembled WGS sequence"/>
</dbReference>
<sequence>MPLAKIKIIATGFSKKGKNKIQKILAKTKIKTIANIRKKNIEKDS</sequence>